<evidence type="ECO:0000256" key="1">
    <source>
        <dbReference type="SAM" id="MobiDB-lite"/>
    </source>
</evidence>
<evidence type="ECO:0000313" key="3">
    <source>
        <dbReference type="Proteomes" id="UP001190700"/>
    </source>
</evidence>
<sequence length="114" mass="11836">MDTSEAAVAMSQARVTQGGTTQAPTASRRRVPLVTPPPHPEGGRRGRRVHAGGAGGGTENAVADAPGAGRGAASLDESKCLSFANASMQTYGHAPRVSEWESVMFHMRKQTVHG</sequence>
<dbReference type="EMBL" id="LGRX02008549">
    <property type="protein sequence ID" value="KAK3273304.1"/>
    <property type="molecule type" value="Genomic_DNA"/>
</dbReference>
<feature type="compositionally biased region" description="Polar residues" evidence="1">
    <location>
        <begin position="13"/>
        <end position="25"/>
    </location>
</feature>
<reference evidence="2 3" key="1">
    <citation type="journal article" date="2015" name="Genome Biol. Evol.">
        <title>Comparative Genomics of a Bacterivorous Green Alga Reveals Evolutionary Causalities and Consequences of Phago-Mixotrophic Mode of Nutrition.</title>
        <authorList>
            <person name="Burns J.A."/>
            <person name="Paasch A."/>
            <person name="Narechania A."/>
            <person name="Kim E."/>
        </authorList>
    </citation>
    <scope>NUCLEOTIDE SEQUENCE [LARGE SCALE GENOMIC DNA]</scope>
    <source>
        <strain evidence="2 3">PLY_AMNH</strain>
    </source>
</reference>
<dbReference type="Proteomes" id="UP001190700">
    <property type="component" value="Unassembled WGS sequence"/>
</dbReference>
<dbReference type="AlphaFoldDB" id="A0AAE0L683"/>
<gene>
    <name evidence="2" type="ORF">CYMTET_18447</name>
</gene>
<evidence type="ECO:0000313" key="2">
    <source>
        <dbReference type="EMBL" id="KAK3273304.1"/>
    </source>
</evidence>
<feature type="region of interest" description="Disordered" evidence="1">
    <location>
        <begin position="1"/>
        <end position="75"/>
    </location>
</feature>
<name>A0AAE0L683_9CHLO</name>
<accession>A0AAE0L683</accession>
<organism evidence="2 3">
    <name type="scientific">Cymbomonas tetramitiformis</name>
    <dbReference type="NCBI Taxonomy" id="36881"/>
    <lineage>
        <taxon>Eukaryota</taxon>
        <taxon>Viridiplantae</taxon>
        <taxon>Chlorophyta</taxon>
        <taxon>Pyramimonadophyceae</taxon>
        <taxon>Pyramimonadales</taxon>
        <taxon>Pyramimonadaceae</taxon>
        <taxon>Cymbomonas</taxon>
    </lineage>
</organism>
<comment type="caution">
    <text evidence="2">The sequence shown here is derived from an EMBL/GenBank/DDBJ whole genome shotgun (WGS) entry which is preliminary data.</text>
</comment>
<protein>
    <submittedName>
        <fullName evidence="2">Uncharacterized protein</fullName>
    </submittedName>
</protein>
<proteinExistence type="predicted"/>
<keyword evidence="3" id="KW-1185">Reference proteome</keyword>